<evidence type="ECO:0000256" key="1">
    <source>
        <dbReference type="SAM" id="Phobius"/>
    </source>
</evidence>
<gene>
    <name evidence="4" type="ORF">SAMN05421790_105233</name>
</gene>
<feature type="domain" description="Nucleoside transporter/FeoB GTPase Gate" evidence="3">
    <location>
        <begin position="142"/>
        <end position="232"/>
    </location>
</feature>
<dbReference type="Proteomes" id="UP000186795">
    <property type="component" value="Unassembled WGS sequence"/>
</dbReference>
<name>A0A1N7M6N2_9BACL</name>
<dbReference type="PANTHER" id="PTHR43185:SF2">
    <property type="entry name" value="FERROUS IRON TRANSPORT PROTEIN B"/>
    <property type="match status" value="1"/>
</dbReference>
<keyword evidence="1" id="KW-0812">Transmembrane</keyword>
<evidence type="ECO:0000259" key="2">
    <source>
        <dbReference type="Pfam" id="PF07664"/>
    </source>
</evidence>
<keyword evidence="1" id="KW-1133">Transmembrane helix</keyword>
<dbReference type="RefSeq" id="WP_143457100.1">
    <property type="nucleotide sequence ID" value="NZ_CP048103.1"/>
</dbReference>
<feature type="domain" description="Nucleoside transporter/FeoB GTPase Gate" evidence="3">
    <location>
        <begin position="314"/>
        <end position="437"/>
    </location>
</feature>
<dbReference type="InterPro" id="IPR011642">
    <property type="entry name" value="Gate_dom"/>
</dbReference>
<dbReference type="InterPro" id="IPR011640">
    <property type="entry name" value="Fe2_transport_prot_B_C"/>
</dbReference>
<keyword evidence="1" id="KW-0472">Membrane</keyword>
<feature type="transmembrane region" description="Helical" evidence="1">
    <location>
        <begin position="139"/>
        <end position="164"/>
    </location>
</feature>
<dbReference type="GO" id="GO:0015093">
    <property type="term" value="F:ferrous iron transmembrane transporter activity"/>
    <property type="evidence" value="ECO:0007669"/>
    <property type="project" value="InterPro"/>
</dbReference>
<feature type="transmembrane region" description="Helical" evidence="1">
    <location>
        <begin position="347"/>
        <end position="368"/>
    </location>
</feature>
<organism evidence="4 5">
    <name type="scientific">Kroppenstedtia eburnea</name>
    <dbReference type="NCBI Taxonomy" id="714067"/>
    <lineage>
        <taxon>Bacteria</taxon>
        <taxon>Bacillati</taxon>
        <taxon>Bacillota</taxon>
        <taxon>Bacilli</taxon>
        <taxon>Bacillales</taxon>
        <taxon>Thermoactinomycetaceae</taxon>
        <taxon>Kroppenstedtia</taxon>
    </lineage>
</organism>
<dbReference type="InterPro" id="IPR050860">
    <property type="entry name" value="FeoB_GTPase"/>
</dbReference>
<dbReference type="AlphaFoldDB" id="A0A1N7M6N2"/>
<feature type="transmembrane region" description="Helical" evidence="1">
    <location>
        <begin position="441"/>
        <end position="461"/>
    </location>
</feature>
<feature type="transmembrane region" description="Helical" evidence="1">
    <location>
        <begin position="73"/>
        <end position="94"/>
    </location>
</feature>
<accession>A0A1N7M6N2</accession>
<evidence type="ECO:0000259" key="3">
    <source>
        <dbReference type="Pfam" id="PF07670"/>
    </source>
</evidence>
<protein>
    <submittedName>
        <fullName evidence="4">Ferrous iron transport protein B</fullName>
    </submittedName>
</protein>
<sequence>MAQSIDPLIQSKHNQLDSLIARSRQLGDSSARDDIVARVYQTTRAICEDVVHYQDEERLFRTEKLDRVLTSPIWGYPIMLAMLGVIFWLTIAGANAPSEMLAQLFSWLEGYLTLAFQAVHAPDWLHGLLVLGLYRGISWVVSVMLPPMAIFFPIFGLLENFGYLPRVAFNMDRLFKGSGGHGKQSLTMAMGFGCNAAAILSTRIIESPRERMLAILTNNFVPCNGRWPTLILLSSLFMAAGVAGGMQTFVTAAVVMGMVLFGIVVTLTVSWALSKTALRGVPTHYTLELPPYRRPKFWNTILRATLDKSLYVLKRAVIVAAPAGVITWILANISAGDMSILEHIVAFLDPFAQALGLDGYILIAFILGLPANEIVLPILLMGYLSTGAMIEVEDMAALKQIFLDHGWTWLTALNMMLFSLLHYPCGTTLINIYKETKSPKWTFLSFAIPTGIAIGVTFIVAQTVRALGLV</sequence>
<feature type="transmembrane region" description="Helical" evidence="1">
    <location>
        <begin position="402"/>
        <end position="421"/>
    </location>
</feature>
<dbReference type="GO" id="GO:0005886">
    <property type="term" value="C:plasma membrane"/>
    <property type="evidence" value="ECO:0007669"/>
    <property type="project" value="TreeGrafter"/>
</dbReference>
<feature type="transmembrane region" description="Helical" evidence="1">
    <location>
        <begin position="374"/>
        <end position="390"/>
    </location>
</feature>
<dbReference type="EMBL" id="FTOD01000005">
    <property type="protein sequence ID" value="SIS81659.1"/>
    <property type="molecule type" value="Genomic_DNA"/>
</dbReference>
<reference evidence="5" key="1">
    <citation type="submission" date="2017-01" db="EMBL/GenBank/DDBJ databases">
        <authorList>
            <person name="Varghese N."/>
            <person name="Submissions S."/>
        </authorList>
    </citation>
    <scope>NUCLEOTIDE SEQUENCE [LARGE SCALE GENOMIC DNA]</scope>
    <source>
        <strain evidence="5">DSM 45196</strain>
    </source>
</reference>
<feature type="transmembrane region" description="Helical" evidence="1">
    <location>
        <begin position="225"/>
        <end position="243"/>
    </location>
</feature>
<evidence type="ECO:0000313" key="5">
    <source>
        <dbReference type="Proteomes" id="UP000186795"/>
    </source>
</evidence>
<feature type="transmembrane region" description="Helical" evidence="1">
    <location>
        <begin position="316"/>
        <end position="335"/>
    </location>
</feature>
<keyword evidence="5" id="KW-1185">Reference proteome</keyword>
<evidence type="ECO:0000313" key="4">
    <source>
        <dbReference type="EMBL" id="SIS81659.1"/>
    </source>
</evidence>
<dbReference type="Pfam" id="PF07664">
    <property type="entry name" value="FeoB_C"/>
    <property type="match status" value="1"/>
</dbReference>
<dbReference type="Pfam" id="PF07670">
    <property type="entry name" value="Gate"/>
    <property type="match status" value="2"/>
</dbReference>
<dbReference type="PANTHER" id="PTHR43185">
    <property type="entry name" value="FERROUS IRON TRANSPORT PROTEIN B"/>
    <property type="match status" value="1"/>
</dbReference>
<feature type="transmembrane region" description="Helical" evidence="1">
    <location>
        <begin position="250"/>
        <end position="273"/>
    </location>
</feature>
<dbReference type="OrthoDB" id="9809127at2"/>
<proteinExistence type="predicted"/>
<feature type="domain" description="Ferrous iron transport protein B C-terminal" evidence="2">
    <location>
        <begin position="255"/>
        <end position="304"/>
    </location>
</feature>